<dbReference type="RefSeq" id="WP_055455084.1">
    <property type="nucleotide sequence ID" value="NZ_CYHE01000003.1"/>
</dbReference>
<evidence type="ECO:0000313" key="8">
    <source>
        <dbReference type="Proteomes" id="UP000183900"/>
    </source>
</evidence>
<organism evidence="7 8">
    <name type="scientific">Pannonibacter indicus</name>
    <dbReference type="NCBI Taxonomy" id="466044"/>
    <lineage>
        <taxon>Bacteria</taxon>
        <taxon>Pseudomonadati</taxon>
        <taxon>Pseudomonadota</taxon>
        <taxon>Alphaproteobacteria</taxon>
        <taxon>Hyphomicrobiales</taxon>
        <taxon>Stappiaceae</taxon>
        <taxon>Pannonibacter</taxon>
    </lineage>
</organism>
<evidence type="ECO:0000256" key="3">
    <source>
        <dbReference type="ARBA" id="ARBA00022676"/>
    </source>
</evidence>
<accession>A0A0K6HVD3</accession>
<dbReference type="GO" id="GO:0016757">
    <property type="term" value="F:glycosyltransferase activity"/>
    <property type="evidence" value="ECO:0007669"/>
    <property type="project" value="UniProtKB-KW"/>
</dbReference>
<evidence type="ECO:0000259" key="6">
    <source>
        <dbReference type="Pfam" id="PF00535"/>
    </source>
</evidence>
<keyword evidence="5" id="KW-0472">Membrane</keyword>
<proteinExistence type="predicted"/>
<dbReference type="AlphaFoldDB" id="A0A0K6HVD3"/>
<dbReference type="InterPro" id="IPR001173">
    <property type="entry name" value="Glyco_trans_2-like"/>
</dbReference>
<keyword evidence="2" id="KW-1003">Cell membrane</keyword>
<comment type="subcellular location">
    <subcellularLocation>
        <location evidence="1">Cell membrane</location>
    </subcellularLocation>
</comment>
<keyword evidence="3" id="KW-0328">Glycosyltransferase</keyword>
<dbReference type="Gene3D" id="3.90.550.10">
    <property type="entry name" value="Spore Coat Polysaccharide Biosynthesis Protein SpsA, Chain A"/>
    <property type="match status" value="1"/>
</dbReference>
<dbReference type="GO" id="GO:0005886">
    <property type="term" value="C:plasma membrane"/>
    <property type="evidence" value="ECO:0007669"/>
    <property type="project" value="UniProtKB-SubCell"/>
</dbReference>
<sequence>MISVVLATHDNEAQLAHALTALVPGAADGLVREVLVVDGGSSDATHKVADAAGCEFEVLAKGEGARFAHGAALARKSPWLLFLTASTVLEHGWHQDVQTFIERAERSGQANRCAAAFRLKLDAFGFGARLSEFGAMLRSRMLAMPNADQGLLISRRFYEELGGHRDLAGMADFDLVRRIGRSRIRLLRSSAIAGMPGVEARTGLRRAAARMAVAALRVPPTLAARLHG</sequence>
<dbReference type="PANTHER" id="PTHR43646:SF2">
    <property type="entry name" value="GLYCOSYLTRANSFERASE 2-LIKE DOMAIN-CONTAINING PROTEIN"/>
    <property type="match status" value="1"/>
</dbReference>
<gene>
    <name evidence="7" type="ORF">Ga0061067_103288</name>
</gene>
<protein>
    <submittedName>
        <fullName evidence="7">Glycosyltransferase, GT2 family</fullName>
    </submittedName>
</protein>
<dbReference type="Proteomes" id="UP000183900">
    <property type="component" value="Unassembled WGS sequence"/>
</dbReference>
<evidence type="ECO:0000256" key="5">
    <source>
        <dbReference type="ARBA" id="ARBA00023136"/>
    </source>
</evidence>
<dbReference type="InterPro" id="IPR029044">
    <property type="entry name" value="Nucleotide-diphossugar_trans"/>
</dbReference>
<evidence type="ECO:0000256" key="2">
    <source>
        <dbReference type="ARBA" id="ARBA00022475"/>
    </source>
</evidence>
<dbReference type="SUPFAM" id="SSF53448">
    <property type="entry name" value="Nucleotide-diphospho-sugar transferases"/>
    <property type="match status" value="1"/>
</dbReference>
<keyword evidence="4 7" id="KW-0808">Transferase</keyword>
<keyword evidence="8" id="KW-1185">Reference proteome</keyword>
<evidence type="ECO:0000313" key="7">
    <source>
        <dbReference type="EMBL" id="CUA94733.1"/>
    </source>
</evidence>
<dbReference type="EMBL" id="CYHE01000003">
    <property type="protein sequence ID" value="CUA94733.1"/>
    <property type="molecule type" value="Genomic_DNA"/>
</dbReference>
<dbReference type="OrthoDB" id="5291101at2"/>
<name>A0A0K6HVD3_9HYPH</name>
<feature type="domain" description="Glycosyltransferase 2-like" evidence="6">
    <location>
        <begin position="3"/>
        <end position="106"/>
    </location>
</feature>
<reference evidence="8" key="1">
    <citation type="submission" date="2015-08" db="EMBL/GenBank/DDBJ databases">
        <authorList>
            <person name="Varghese N."/>
        </authorList>
    </citation>
    <scope>NUCLEOTIDE SEQUENCE [LARGE SCALE GENOMIC DNA]</scope>
    <source>
        <strain evidence="8">DSM 23407</strain>
    </source>
</reference>
<evidence type="ECO:0000256" key="4">
    <source>
        <dbReference type="ARBA" id="ARBA00022679"/>
    </source>
</evidence>
<dbReference type="PANTHER" id="PTHR43646">
    <property type="entry name" value="GLYCOSYLTRANSFERASE"/>
    <property type="match status" value="1"/>
</dbReference>
<evidence type="ECO:0000256" key="1">
    <source>
        <dbReference type="ARBA" id="ARBA00004236"/>
    </source>
</evidence>
<dbReference type="Pfam" id="PF00535">
    <property type="entry name" value="Glycos_transf_2"/>
    <property type="match status" value="1"/>
</dbReference>